<feature type="domain" description="HTH tetR-type" evidence="5">
    <location>
        <begin position="5"/>
        <end position="65"/>
    </location>
</feature>
<evidence type="ECO:0000313" key="7">
    <source>
        <dbReference type="Proteomes" id="UP000027997"/>
    </source>
</evidence>
<keyword evidence="3" id="KW-0804">Transcription</keyword>
<feature type="DNA-binding region" description="H-T-H motif" evidence="4">
    <location>
        <begin position="28"/>
        <end position="47"/>
    </location>
</feature>
<dbReference type="SUPFAM" id="SSF46689">
    <property type="entry name" value="Homeodomain-like"/>
    <property type="match status" value="1"/>
</dbReference>
<dbReference type="InterPro" id="IPR001647">
    <property type="entry name" value="HTH_TetR"/>
</dbReference>
<dbReference type="PROSITE" id="PS50977">
    <property type="entry name" value="HTH_TETR_2"/>
    <property type="match status" value="1"/>
</dbReference>
<dbReference type="PANTHER" id="PTHR30055:SF151">
    <property type="entry name" value="TRANSCRIPTIONAL REGULATORY PROTEIN"/>
    <property type="match status" value="1"/>
</dbReference>
<accession>A0A081KER4</accession>
<name>A0A081KER4_9GAMM</name>
<dbReference type="eggNOG" id="COG1309">
    <property type="taxonomic scope" value="Bacteria"/>
</dbReference>
<dbReference type="Pfam" id="PF00440">
    <property type="entry name" value="TetR_N"/>
    <property type="match status" value="1"/>
</dbReference>
<sequence length="203" mass="22970">MKRAALSQQQIVDMALILASEDSVHNVSFRKLADRLSVTPMAIYRYFDDKEALQAAMLDQFIINARVLPDSPLNWEQWLLHTSDKMYAALCSEPGWITLFGQIQLKPGALAVMDECLMTLEDVGFSIETAIESFFILFQNLLGAVCLNTAFNNSEGQGIAIDMDSIQPFTSVKNNLHRLNKVDHRDLLKKGMMLLVKELREEM</sequence>
<keyword evidence="1" id="KW-0805">Transcription regulation</keyword>
<evidence type="ECO:0000313" key="6">
    <source>
        <dbReference type="EMBL" id="KEI72640.1"/>
    </source>
</evidence>
<dbReference type="AlphaFoldDB" id="A0A081KER4"/>
<dbReference type="GO" id="GO:0000976">
    <property type="term" value="F:transcription cis-regulatory region binding"/>
    <property type="evidence" value="ECO:0007669"/>
    <property type="project" value="TreeGrafter"/>
</dbReference>
<comment type="caution">
    <text evidence="6">The sequence shown here is derived from an EMBL/GenBank/DDBJ whole genome shotgun (WGS) entry which is preliminary data.</text>
</comment>
<protein>
    <recommendedName>
        <fullName evidence="5">HTH tetR-type domain-containing protein</fullName>
    </recommendedName>
</protein>
<keyword evidence="7" id="KW-1185">Reference proteome</keyword>
<organism evidence="6 7">
    <name type="scientific">Endozoicomonas elysicola</name>
    <dbReference type="NCBI Taxonomy" id="305900"/>
    <lineage>
        <taxon>Bacteria</taxon>
        <taxon>Pseudomonadati</taxon>
        <taxon>Pseudomonadota</taxon>
        <taxon>Gammaproteobacteria</taxon>
        <taxon>Oceanospirillales</taxon>
        <taxon>Endozoicomonadaceae</taxon>
        <taxon>Endozoicomonas</taxon>
    </lineage>
</organism>
<dbReference type="RefSeq" id="WP_020581291.1">
    <property type="nucleotide sequence ID" value="NZ_JOJP01000001.1"/>
</dbReference>
<dbReference type="Gene3D" id="1.10.357.10">
    <property type="entry name" value="Tetracycline Repressor, domain 2"/>
    <property type="match status" value="1"/>
</dbReference>
<dbReference type="InterPro" id="IPR009057">
    <property type="entry name" value="Homeodomain-like_sf"/>
</dbReference>
<dbReference type="SUPFAM" id="SSF48498">
    <property type="entry name" value="Tetracyclin repressor-like, C-terminal domain"/>
    <property type="match status" value="1"/>
</dbReference>
<dbReference type="EMBL" id="JOJP01000001">
    <property type="protein sequence ID" value="KEI72640.1"/>
    <property type="molecule type" value="Genomic_DNA"/>
</dbReference>
<keyword evidence="2 4" id="KW-0238">DNA-binding</keyword>
<evidence type="ECO:0000256" key="2">
    <source>
        <dbReference type="ARBA" id="ARBA00023125"/>
    </source>
</evidence>
<evidence type="ECO:0000256" key="3">
    <source>
        <dbReference type="ARBA" id="ARBA00023163"/>
    </source>
</evidence>
<dbReference type="PANTHER" id="PTHR30055">
    <property type="entry name" value="HTH-TYPE TRANSCRIPTIONAL REGULATOR RUTR"/>
    <property type="match status" value="1"/>
</dbReference>
<dbReference type="InterPro" id="IPR050109">
    <property type="entry name" value="HTH-type_TetR-like_transc_reg"/>
</dbReference>
<dbReference type="GO" id="GO:0003700">
    <property type="term" value="F:DNA-binding transcription factor activity"/>
    <property type="evidence" value="ECO:0007669"/>
    <property type="project" value="TreeGrafter"/>
</dbReference>
<dbReference type="STRING" id="305900.GV64_19590"/>
<gene>
    <name evidence="6" type="ORF">GV64_19590</name>
</gene>
<evidence type="ECO:0000259" key="5">
    <source>
        <dbReference type="PROSITE" id="PS50977"/>
    </source>
</evidence>
<dbReference type="Proteomes" id="UP000027997">
    <property type="component" value="Unassembled WGS sequence"/>
</dbReference>
<reference evidence="6 7" key="1">
    <citation type="submission" date="2014-06" db="EMBL/GenBank/DDBJ databases">
        <title>Whole Genome Sequences of Three Symbiotic Endozoicomonas Bacteria.</title>
        <authorList>
            <person name="Neave M.J."/>
            <person name="Apprill A."/>
            <person name="Voolstra C.R."/>
        </authorList>
    </citation>
    <scope>NUCLEOTIDE SEQUENCE [LARGE SCALE GENOMIC DNA]</scope>
    <source>
        <strain evidence="6 7">DSM 22380</strain>
    </source>
</reference>
<evidence type="ECO:0000256" key="4">
    <source>
        <dbReference type="PROSITE-ProRule" id="PRU00335"/>
    </source>
</evidence>
<proteinExistence type="predicted"/>
<evidence type="ECO:0000256" key="1">
    <source>
        <dbReference type="ARBA" id="ARBA00023015"/>
    </source>
</evidence>
<dbReference type="InterPro" id="IPR036271">
    <property type="entry name" value="Tet_transcr_reg_TetR-rel_C_sf"/>
</dbReference>